<comment type="similarity">
    <text evidence="2">Belongs to the PC-esterase family. TBL subfamily.</text>
</comment>
<comment type="caution">
    <text evidence="10">The sequence shown here is derived from an EMBL/GenBank/DDBJ whole genome shotgun (WGS) entry which is preliminary data.</text>
</comment>
<feature type="compositionally biased region" description="Basic and acidic residues" evidence="7">
    <location>
        <begin position="102"/>
        <end position="122"/>
    </location>
</feature>
<evidence type="ECO:0000256" key="7">
    <source>
        <dbReference type="SAM" id="MobiDB-lite"/>
    </source>
</evidence>
<dbReference type="AlphaFoldDB" id="A0A3S3N7U6"/>
<dbReference type="InterPro" id="IPR025846">
    <property type="entry name" value="TBL_N"/>
</dbReference>
<protein>
    <submittedName>
        <fullName evidence="10">Protein trichome birefringence-like protein 2</fullName>
    </submittedName>
</protein>
<dbReference type="InterPro" id="IPR026057">
    <property type="entry name" value="TBL_C"/>
</dbReference>
<evidence type="ECO:0000259" key="9">
    <source>
        <dbReference type="Pfam" id="PF14416"/>
    </source>
</evidence>
<evidence type="ECO:0000313" key="11">
    <source>
        <dbReference type="Proteomes" id="UP000283530"/>
    </source>
</evidence>
<feature type="compositionally biased region" description="Basic and acidic residues" evidence="7">
    <location>
        <begin position="77"/>
        <end position="94"/>
    </location>
</feature>
<feature type="compositionally biased region" description="Basic and acidic residues" evidence="7">
    <location>
        <begin position="52"/>
        <end position="62"/>
    </location>
</feature>
<dbReference type="PANTHER" id="PTHR32285:SF208">
    <property type="entry name" value="PROTEIN TRICHOME BIREFRINGENCE-LIKE 2"/>
    <property type="match status" value="1"/>
</dbReference>
<keyword evidence="3" id="KW-0812">Transmembrane</keyword>
<dbReference type="OrthoDB" id="630188at2759"/>
<dbReference type="GO" id="GO:0016020">
    <property type="term" value="C:membrane"/>
    <property type="evidence" value="ECO:0007669"/>
    <property type="project" value="UniProtKB-SubCell"/>
</dbReference>
<evidence type="ECO:0000256" key="5">
    <source>
        <dbReference type="ARBA" id="ARBA00022989"/>
    </source>
</evidence>
<comment type="subcellular location">
    <subcellularLocation>
        <location evidence="1">Membrane</location>
        <topology evidence="1">Single-pass membrane protein</topology>
    </subcellularLocation>
</comment>
<dbReference type="Pfam" id="PF14416">
    <property type="entry name" value="PMR5N"/>
    <property type="match status" value="1"/>
</dbReference>
<dbReference type="Proteomes" id="UP000283530">
    <property type="component" value="Unassembled WGS sequence"/>
</dbReference>
<evidence type="ECO:0000256" key="4">
    <source>
        <dbReference type="ARBA" id="ARBA00022968"/>
    </source>
</evidence>
<reference evidence="10 11" key="1">
    <citation type="journal article" date="2019" name="Nat. Plants">
        <title>Stout camphor tree genome fills gaps in understanding of flowering plant genome evolution.</title>
        <authorList>
            <person name="Chaw S.M."/>
            <person name="Liu Y.C."/>
            <person name="Wu Y.W."/>
            <person name="Wang H.Y."/>
            <person name="Lin C.I."/>
            <person name="Wu C.S."/>
            <person name="Ke H.M."/>
            <person name="Chang L.Y."/>
            <person name="Hsu C.Y."/>
            <person name="Yang H.T."/>
            <person name="Sudianto E."/>
            <person name="Hsu M.H."/>
            <person name="Wu K.P."/>
            <person name="Wang L.N."/>
            <person name="Leebens-Mack J.H."/>
            <person name="Tsai I.J."/>
        </authorList>
    </citation>
    <scope>NUCLEOTIDE SEQUENCE [LARGE SCALE GENOMIC DNA]</scope>
    <source>
        <strain evidence="11">cv. Chaw 1501</strain>
        <tissue evidence="10">Young leaves</tissue>
    </source>
</reference>
<keyword evidence="11" id="KW-1185">Reference proteome</keyword>
<feature type="domain" description="Trichome birefringence-like N-terminal" evidence="9">
    <location>
        <begin position="165"/>
        <end position="217"/>
    </location>
</feature>
<keyword evidence="6" id="KW-0472">Membrane</keyword>
<evidence type="ECO:0000259" key="8">
    <source>
        <dbReference type="Pfam" id="PF13839"/>
    </source>
</evidence>
<keyword evidence="5" id="KW-1133">Transmembrane helix</keyword>
<feature type="domain" description="Trichome birefringence-like C-terminal" evidence="8">
    <location>
        <begin position="332"/>
        <end position="544"/>
    </location>
</feature>
<dbReference type="GO" id="GO:0005794">
    <property type="term" value="C:Golgi apparatus"/>
    <property type="evidence" value="ECO:0007669"/>
    <property type="project" value="TreeGrafter"/>
</dbReference>
<dbReference type="STRING" id="337451.A0A3S3N7U6"/>
<evidence type="ECO:0000256" key="3">
    <source>
        <dbReference type="ARBA" id="ARBA00022692"/>
    </source>
</evidence>
<keyword evidence="4" id="KW-0735">Signal-anchor</keyword>
<dbReference type="Pfam" id="PF13839">
    <property type="entry name" value="PC-Esterase"/>
    <property type="match status" value="2"/>
</dbReference>
<evidence type="ECO:0000256" key="2">
    <source>
        <dbReference type="ARBA" id="ARBA00007727"/>
    </source>
</evidence>
<feature type="domain" description="Trichome birefringence-like C-terminal" evidence="8">
    <location>
        <begin position="218"/>
        <end position="281"/>
    </location>
</feature>
<gene>
    <name evidence="10" type="ORF">CKAN_02331500</name>
</gene>
<accession>A0A3S3N7U6</accession>
<dbReference type="GO" id="GO:0016413">
    <property type="term" value="F:O-acetyltransferase activity"/>
    <property type="evidence" value="ECO:0007669"/>
    <property type="project" value="InterPro"/>
</dbReference>
<feature type="region of interest" description="Disordered" evidence="7">
    <location>
        <begin position="48"/>
        <end position="122"/>
    </location>
</feature>
<evidence type="ECO:0000313" key="10">
    <source>
        <dbReference type="EMBL" id="RWR94036.1"/>
    </source>
</evidence>
<evidence type="ECO:0000256" key="1">
    <source>
        <dbReference type="ARBA" id="ARBA00004167"/>
    </source>
</evidence>
<name>A0A3S3N7U6_9MAGN</name>
<organism evidence="10 11">
    <name type="scientific">Cinnamomum micranthum f. kanehirae</name>
    <dbReference type="NCBI Taxonomy" id="337451"/>
    <lineage>
        <taxon>Eukaryota</taxon>
        <taxon>Viridiplantae</taxon>
        <taxon>Streptophyta</taxon>
        <taxon>Embryophyta</taxon>
        <taxon>Tracheophyta</taxon>
        <taxon>Spermatophyta</taxon>
        <taxon>Magnoliopsida</taxon>
        <taxon>Magnoliidae</taxon>
        <taxon>Laurales</taxon>
        <taxon>Lauraceae</taxon>
        <taxon>Cinnamomum</taxon>
    </lineage>
</organism>
<dbReference type="EMBL" id="QPKB01000010">
    <property type="protein sequence ID" value="RWR94036.1"/>
    <property type="molecule type" value="Genomic_DNA"/>
</dbReference>
<sequence length="546" mass="62881">MDPWKREEKMVHGKTNGDKINYLRNEDGILQRTHEGDSPEVGKVESFLNSDAGEKVTEKTQKGENVTLEENNGRSSFSKDGEAMLEKTQEKGSDKNASFPVIKEKIGEENHEGNISGKDKSESIPVKVERGSEMTQVGNFSEKHNFSILHNGSTSFKRVGGLSGKCDVFNGRWVRDEGKPFYPPGSCPYIEKDFNCYENGRPDDDFMRWRWQPKDCDIPSLNATDFLEKLRGKKLLFVGDSLNRNMWESLVCILRHSVVNKSRVYEASGRRDFKRSGYYSYIYEASSILLSKKKKEFVPLTYVKCHFRGTRDTRVVRGVSSHTATQGLILGRDYNCSVDFVRSPFLVKEMRLNGGNGEEETLRLDMMDELTLVCREADVLVFNTGHWWTHDKTSRGENYYQEGDHVYPKLNVKEAYKKALTTWATWVDKTVDANRTQVFFRGYSVSHFSGGRWNSGGQCQNETEPIFNENYLGAYPWKMKTLEKVLNQMQTPVVYMNISKLTDYRKDGHPSIYRKEYKTDQHTQDCSHWCLPGVPDTWNELLYAHL</sequence>
<proteinExistence type="inferred from homology"/>
<evidence type="ECO:0000256" key="6">
    <source>
        <dbReference type="ARBA" id="ARBA00023136"/>
    </source>
</evidence>
<dbReference type="InterPro" id="IPR029962">
    <property type="entry name" value="TBL"/>
</dbReference>
<dbReference type="PANTHER" id="PTHR32285">
    <property type="entry name" value="PROTEIN TRICHOME BIREFRINGENCE-LIKE 9-RELATED"/>
    <property type="match status" value="1"/>
</dbReference>